<keyword evidence="10" id="KW-1185">Reference proteome</keyword>
<dbReference type="InParanoid" id="A2DHM8"/>
<evidence type="ECO:0000256" key="1">
    <source>
        <dbReference type="ARBA" id="ARBA00022527"/>
    </source>
</evidence>
<dbReference type="PROSITE" id="PS00108">
    <property type="entry name" value="PROTEIN_KINASE_ST"/>
    <property type="match status" value="1"/>
</dbReference>
<dbReference type="Pfam" id="PF00069">
    <property type="entry name" value="Pkinase"/>
    <property type="match status" value="1"/>
</dbReference>
<dbReference type="InterPro" id="IPR008271">
    <property type="entry name" value="Ser/Thr_kinase_AS"/>
</dbReference>
<dbReference type="Gene3D" id="1.10.510.10">
    <property type="entry name" value="Transferase(Phosphotransferase) domain 1"/>
    <property type="match status" value="1"/>
</dbReference>
<dbReference type="VEuPathDB" id="TrichDB:TVAG_365840"/>
<gene>
    <name evidence="9" type="ORF">TVAG_365840</name>
</gene>
<organism evidence="9 10">
    <name type="scientific">Trichomonas vaginalis (strain ATCC PRA-98 / G3)</name>
    <dbReference type="NCBI Taxonomy" id="412133"/>
    <lineage>
        <taxon>Eukaryota</taxon>
        <taxon>Metamonada</taxon>
        <taxon>Parabasalia</taxon>
        <taxon>Trichomonadida</taxon>
        <taxon>Trichomonadidae</taxon>
        <taxon>Trichomonas</taxon>
    </lineage>
</organism>
<evidence type="ECO:0000313" key="10">
    <source>
        <dbReference type="Proteomes" id="UP000001542"/>
    </source>
</evidence>
<evidence type="ECO:0000256" key="2">
    <source>
        <dbReference type="ARBA" id="ARBA00022679"/>
    </source>
</evidence>
<dbReference type="InterPro" id="IPR011009">
    <property type="entry name" value="Kinase-like_dom_sf"/>
</dbReference>
<dbReference type="AlphaFoldDB" id="A2DHM8"/>
<dbReference type="eggNOG" id="KOG0588">
    <property type="taxonomic scope" value="Eukaryota"/>
</dbReference>
<reference evidence="9" key="1">
    <citation type="submission" date="2006-10" db="EMBL/GenBank/DDBJ databases">
        <authorList>
            <person name="Amadeo P."/>
            <person name="Zhao Q."/>
            <person name="Wortman J."/>
            <person name="Fraser-Liggett C."/>
            <person name="Carlton J."/>
        </authorList>
    </citation>
    <scope>NUCLEOTIDE SEQUENCE</scope>
    <source>
        <strain evidence="9">G3</strain>
    </source>
</reference>
<dbReference type="GO" id="GO:0005524">
    <property type="term" value="F:ATP binding"/>
    <property type="evidence" value="ECO:0007669"/>
    <property type="project" value="UniProtKB-UniRule"/>
</dbReference>
<dbReference type="VEuPathDB" id="TrichDB:TVAGG3_0302800"/>
<keyword evidence="3 6" id="KW-0547">Nucleotide-binding</keyword>
<dbReference type="FunCoup" id="A2DHM8">
    <property type="interactions" value="744"/>
</dbReference>
<keyword evidence="5 6" id="KW-0067">ATP-binding</keyword>
<evidence type="ECO:0000256" key="5">
    <source>
        <dbReference type="ARBA" id="ARBA00022840"/>
    </source>
</evidence>
<dbReference type="Proteomes" id="UP000001542">
    <property type="component" value="Unassembled WGS sequence"/>
</dbReference>
<dbReference type="GO" id="GO:0051726">
    <property type="term" value="P:regulation of cell cycle"/>
    <property type="evidence" value="ECO:0000318"/>
    <property type="project" value="GO_Central"/>
</dbReference>
<sequence>MESQTKIGKYNVIRTLGSGTTAKVKLAEDTTDGKLVAIKIIKKSAFEVKPDLQRKIRREVALMRLLDHPHLLKLIEVLESPHHMYIVLEYAEHGELFDYLVSRGRFSPEVAMKMFRQIIYGIDYLHQHMICHRDLKPENILLDKSDHIKIADFGFARWMPDKIAETSCGSPHYAAPEVIRGLAYDGRKADIWSCGVILYALLAGRLPFDDPSIRNLLSKVKSGHYIMPEFQPFCIRTLIAKMLTVDVNSRITMKEIKESEAFRLFCPETYVVPIPLPLPNTQDPISEAEVDKQYFPVLRNIGYPSDEAIMQELVSPGATDAKMFYYLLTSQLDVKSLPWDGIPSEPLPDEERFMMTPRMMAPVGSLHTNDAFFRRPKVPSPGSPDFYSFVDKSWANVDVGVITNTVIEFEPVSTDPEVLMAAIQAKLVDLNCMFLFPNDNNLIVNCQHDDLYIMITMIFREVGWATIALEMQSGDQDAFQAFAEEIKEVVHSFN</sequence>
<dbReference type="SMR" id="A2DHM8"/>
<dbReference type="EMBL" id="DS113201">
    <property type="protein sequence ID" value="EAY20076.1"/>
    <property type="molecule type" value="Genomic_DNA"/>
</dbReference>
<dbReference type="KEGG" id="tva:5465610"/>
<evidence type="ECO:0000256" key="6">
    <source>
        <dbReference type="PROSITE-ProRule" id="PRU10141"/>
    </source>
</evidence>
<dbReference type="InterPro" id="IPR017441">
    <property type="entry name" value="Protein_kinase_ATP_BS"/>
</dbReference>
<dbReference type="PANTHER" id="PTHR24346">
    <property type="entry name" value="MAP/MICROTUBULE AFFINITY-REGULATING KINASE"/>
    <property type="match status" value="1"/>
</dbReference>
<dbReference type="PANTHER" id="PTHR24346:SF82">
    <property type="entry name" value="KP78A-RELATED"/>
    <property type="match status" value="1"/>
</dbReference>
<dbReference type="OrthoDB" id="193931at2759"/>
<reference evidence="9" key="2">
    <citation type="journal article" date="2007" name="Science">
        <title>Draft genome sequence of the sexually transmitted pathogen Trichomonas vaginalis.</title>
        <authorList>
            <person name="Carlton J.M."/>
            <person name="Hirt R.P."/>
            <person name="Silva J.C."/>
            <person name="Delcher A.L."/>
            <person name="Schatz M."/>
            <person name="Zhao Q."/>
            <person name="Wortman J.R."/>
            <person name="Bidwell S.L."/>
            <person name="Alsmark U.C.M."/>
            <person name="Besteiro S."/>
            <person name="Sicheritz-Ponten T."/>
            <person name="Noel C.J."/>
            <person name="Dacks J.B."/>
            <person name="Foster P.G."/>
            <person name="Simillion C."/>
            <person name="Van de Peer Y."/>
            <person name="Miranda-Saavedra D."/>
            <person name="Barton G.J."/>
            <person name="Westrop G.D."/>
            <person name="Mueller S."/>
            <person name="Dessi D."/>
            <person name="Fiori P.L."/>
            <person name="Ren Q."/>
            <person name="Paulsen I."/>
            <person name="Zhang H."/>
            <person name="Bastida-Corcuera F.D."/>
            <person name="Simoes-Barbosa A."/>
            <person name="Brown M.T."/>
            <person name="Hayes R.D."/>
            <person name="Mukherjee M."/>
            <person name="Okumura C.Y."/>
            <person name="Schneider R."/>
            <person name="Smith A.J."/>
            <person name="Vanacova S."/>
            <person name="Villalvazo M."/>
            <person name="Haas B.J."/>
            <person name="Pertea M."/>
            <person name="Feldblyum T.V."/>
            <person name="Utterback T.R."/>
            <person name="Shu C.L."/>
            <person name="Osoegawa K."/>
            <person name="de Jong P.J."/>
            <person name="Hrdy I."/>
            <person name="Horvathova L."/>
            <person name="Zubacova Z."/>
            <person name="Dolezal P."/>
            <person name="Malik S.B."/>
            <person name="Logsdon J.M. Jr."/>
            <person name="Henze K."/>
            <person name="Gupta A."/>
            <person name="Wang C.C."/>
            <person name="Dunne R.L."/>
            <person name="Upcroft J.A."/>
            <person name="Upcroft P."/>
            <person name="White O."/>
            <person name="Salzberg S.L."/>
            <person name="Tang P."/>
            <person name="Chiu C.-H."/>
            <person name="Lee Y.-S."/>
            <person name="Embley T.M."/>
            <person name="Coombs G.H."/>
            <person name="Mottram J.C."/>
            <person name="Tachezy J."/>
            <person name="Fraser-Liggett C.M."/>
            <person name="Johnson P.J."/>
        </authorList>
    </citation>
    <scope>NUCLEOTIDE SEQUENCE [LARGE SCALE GENOMIC DNA]</scope>
    <source>
        <strain evidence="9">G3</strain>
    </source>
</reference>
<name>A2DHM8_TRIV3</name>
<feature type="binding site" evidence="6">
    <location>
        <position position="43"/>
    </location>
    <ligand>
        <name>ATP</name>
        <dbReference type="ChEBI" id="CHEBI:30616"/>
    </ligand>
</feature>
<dbReference type="PROSITE" id="PS00107">
    <property type="entry name" value="PROTEIN_KINASE_ATP"/>
    <property type="match status" value="1"/>
</dbReference>
<evidence type="ECO:0000256" key="7">
    <source>
        <dbReference type="RuleBase" id="RU000304"/>
    </source>
</evidence>
<dbReference type="STRING" id="5722.A2DHM8"/>
<evidence type="ECO:0000256" key="3">
    <source>
        <dbReference type="ARBA" id="ARBA00022741"/>
    </source>
</evidence>
<dbReference type="InterPro" id="IPR000719">
    <property type="entry name" value="Prot_kinase_dom"/>
</dbReference>
<keyword evidence="2" id="KW-0808">Transferase</keyword>
<dbReference type="PROSITE" id="PS50011">
    <property type="entry name" value="PROTEIN_KINASE_DOM"/>
    <property type="match status" value="1"/>
</dbReference>
<comment type="similarity">
    <text evidence="7">Belongs to the protein kinase superfamily.</text>
</comment>
<evidence type="ECO:0000256" key="4">
    <source>
        <dbReference type="ARBA" id="ARBA00022777"/>
    </source>
</evidence>
<keyword evidence="1 7" id="KW-0723">Serine/threonine-protein kinase</keyword>
<dbReference type="RefSeq" id="XP_001581062.1">
    <property type="nucleotide sequence ID" value="XM_001581012.1"/>
</dbReference>
<keyword evidence="4 9" id="KW-0418">Kinase</keyword>
<dbReference type="SMART" id="SM00220">
    <property type="entry name" value="S_TKc"/>
    <property type="match status" value="1"/>
</dbReference>
<proteinExistence type="inferred from homology"/>
<dbReference type="SUPFAM" id="SSF56112">
    <property type="entry name" value="Protein kinase-like (PK-like)"/>
    <property type="match status" value="1"/>
</dbReference>
<dbReference type="FunFam" id="1.10.510.10:FF:000777">
    <property type="entry name" value="CAMK family protein kinase"/>
    <property type="match status" value="1"/>
</dbReference>
<dbReference type="FunFam" id="3.30.200.20:FF:000003">
    <property type="entry name" value="Non-specific serine/threonine protein kinase"/>
    <property type="match status" value="1"/>
</dbReference>
<feature type="domain" description="Protein kinase" evidence="8">
    <location>
        <begin position="10"/>
        <end position="262"/>
    </location>
</feature>
<accession>A2DHM8</accession>
<evidence type="ECO:0000313" key="9">
    <source>
        <dbReference type="EMBL" id="EAY20076.1"/>
    </source>
</evidence>
<dbReference type="GO" id="GO:0004674">
    <property type="term" value="F:protein serine/threonine kinase activity"/>
    <property type="evidence" value="ECO:0000318"/>
    <property type="project" value="GO_Central"/>
</dbReference>
<protein>
    <submittedName>
        <fullName evidence="9">CAMK family protein kinase</fullName>
    </submittedName>
</protein>
<evidence type="ECO:0000259" key="8">
    <source>
        <dbReference type="PROSITE" id="PS50011"/>
    </source>
</evidence>